<keyword evidence="2 6" id="KW-0694">RNA-binding</keyword>
<dbReference type="SMART" id="SM00393">
    <property type="entry name" value="R3H"/>
    <property type="match status" value="1"/>
</dbReference>
<dbReference type="InterPro" id="IPR038008">
    <property type="entry name" value="Jag_KH"/>
</dbReference>
<dbReference type="InterPro" id="IPR001374">
    <property type="entry name" value="R3H_dom"/>
</dbReference>
<dbReference type="HAMAP" id="MF_00867">
    <property type="entry name" value="KhpB"/>
    <property type="match status" value="1"/>
</dbReference>
<comment type="domain">
    <text evidence="6">Has an N-terminal Jag-N domain and 2 RNA-binding domains (KH and R3H).</text>
</comment>
<organism evidence="9 10">
    <name type="scientific">Candidatus Abyssobacteria bacterium SURF_17</name>
    <dbReference type="NCBI Taxonomy" id="2093361"/>
    <lineage>
        <taxon>Bacteria</taxon>
        <taxon>Pseudomonadati</taxon>
        <taxon>Candidatus Hydrogenedentota</taxon>
        <taxon>Candidatus Abyssobacteria</taxon>
    </lineage>
</organism>
<evidence type="ECO:0000256" key="5">
    <source>
        <dbReference type="ARBA" id="ARBA00023316"/>
    </source>
</evidence>
<evidence type="ECO:0000256" key="7">
    <source>
        <dbReference type="SAM" id="MobiDB-lite"/>
    </source>
</evidence>
<dbReference type="EMBL" id="QZKI01000013">
    <property type="protein sequence ID" value="RJP74624.1"/>
    <property type="molecule type" value="Genomic_DNA"/>
</dbReference>
<dbReference type="SMART" id="SM00322">
    <property type="entry name" value="KH"/>
    <property type="match status" value="1"/>
</dbReference>
<dbReference type="InterPro" id="IPR004087">
    <property type="entry name" value="KH_dom"/>
</dbReference>
<dbReference type="CDD" id="cd02414">
    <property type="entry name" value="KH-II_Jag"/>
    <property type="match status" value="1"/>
</dbReference>
<dbReference type="Gene3D" id="3.30.300.20">
    <property type="match status" value="1"/>
</dbReference>
<dbReference type="Pfam" id="PF13083">
    <property type="entry name" value="KH_KhpA-B"/>
    <property type="match status" value="1"/>
</dbReference>
<name>A0A419F873_9BACT</name>
<accession>A0A419F873</accession>
<dbReference type="Pfam" id="PF14804">
    <property type="entry name" value="Jag_N"/>
    <property type="match status" value="1"/>
</dbReference>
<comment type="subunit">
    <text evidence="6">Forms a complex with KhpA.</text>
</comment>
<feature type="compositionally biased region" description="Polar residues" evidence="7">
    <location>
        <begin position="67"/>
        <end position="80"/>
    </location>
</feature>
<protein>
    <recommendedName>
        <fullName evidence="6">RNA-binding protein KhpB</fullName>
    </recommendedName>
    <alternativeName>
        <fullName evidence="6">RNA-binding protein EloR</fullName>
    </alternativeName>
</protein>
<dbReference type="CDD" id="cd02644">
    <property type="entry name" value="R3H_jag"/>
    <property type="match status" value="1"/>
</dbReference>
<dbReference type="SMART" id="SM01245">
    <property type="entry name" value="Jag_N"/>
    <property type="match status" value="1"/>
</dbReference>
<dbReference type="NCBIfam" id="NF041568">
    <property type="entry name" value="Jag_EloR"/>
    <property type="match status" value="1"/>
</dbReference>
<dbReference type="InterPro" id="IPR032782">
    <property type="entry name" value="KhpB_N"/>
</dbReference>
<evidence type="ECO:0000256" key="3">
    <source>
        <dbReference type="ARBA" id="ARBA00022960"/>
    </source>
</evidence>
<dbReference type="GO" id="GO:0003723">
    <property type="term" value="F:RNA binding"/>
    <property type="evidence" value="ECO:0007669"/>
    <property type="project" value="UniProtKB-UniRule"/>
</dbReference>
<keyword evidence="3 6" id="KW-0133">Cell shape</keyword>
<comment type="caution">
    <text evidence="9">The sequence shown here is derived from an EMBL/GenBank/DDBJ whole genome shotgun (WGS) entry which is preliminary data.</text>
</comment>
<comment type="function">
    <text evidence="6">A probable RNA chaperone. Forms a complex with KhpA which binds to cellular RNA and controls its expression. Plays a role in peptidoglycan (PG) homeostasis and cell length regulation.</text>
</comment>
<dbReference type="PROSITE" id="PS51061">
    <property type="entry name" value="R3H"/>
    <property type="match status" value="1"/>
</dbReference>
<evidence type="ECO:0000256" key="6">
    <source>
        <dbReference type="HAMAP-Rule" id="MF_00867"/>
    </source>
</evidence>
<dbReference type="GO" id="GO:0009252">
    <property type="term" value="P:peptidoglycan biosynthetic process"/>
    <property type="evidence" value="ECO:0007669"/>
    <property type="project" value="UniProtKB-UniRule"/>
</dbReference>
<evidence type="ECO:0000256" key="1">
    <source>
        <dbReference type="ARBA" id="ARBA00022490"/>
    </source>
</evidence>
<keyword evidence="4 6" id="KW-0143">Chaperone</keyword>
<reference evidence="9 10" key="1">
    <citation type="journal article" date="2017" name="ISME J.">
        <title>Energy and carbon metabolisms in a deep terrestrial subsurface fluid microbial community.</title>
        <authorList>
            <person name="Momper L."/>
            <person name="Jungbluth S.P."/>
            <person name="Lee M.D."/>
            <person name="Amend J.P."/>
        </authorList>
    </citation>
    <scope>NUCLEOTIDE SEQUENCE [LARGE SCALE GENOMIC DNA]</scope>
    <source>
        <strain evidence="9">SURF_17</strain>
    </source>
</reference>
<dbReference type="InterPro" id="IPR038247">
    <property type="entry name" value="Jag_N_dom_sf"/>
</dbReference>
<dbReference type="PANTHER" id="PTHR35800:SF1">
    <property type="entry name" value="RNA-BINDING PROTEIN KHPB"/>
    <property type="match status" value="1"/>
</dbReference>
<gene>
    <name evidence="6" type="primary">khpB</name>
    <name evidence="6" type="synonym">eloR</name>
    <name evidence="9" type="ORF">C4532_02075</name>
</gene>
<dbReference type="InterPro" id="IPR015946">
    <property type="entry name" value="KH_dom-like_a/b"/>
</dbReference>
<dbReference type="Gene3D" id="3.30.1370.50">
    <property type="entry name" value="R3H-like domain"/>
    <property type="match status" value="1"/>
</dbReference>
<evidence type="ECO:0000256" key="4">
    <source>
        <dbReference type="ARBA" id="ARBA00023186"/>
    </source>
</evidence>
<evidence type="ECO:0000313" key="10">
    <source>
        <dbReference type="Proteomes" id="UP000285961"/>
    </source>
</evidence>
<dbReference type="GO" id="GO:0071555">
    <property type="term" value="P:cell wall organization"/>
    <property type="evidence" value="ECO:0007669"/>
    <property type="project" value="UniProtKB-KW"/>
</dbReference>
<dbReference type="InterPro" id="IPR036867">
    <property type="entry name" value="R3H_dom_sf"/>
</dbReference>
<comment type="similarity">
    <text evidence="6">Belongs to the KhpB RNA-binding protein family.</text>
</comment>
<dbReference type="SUPFAM" id="SSF82708">
    <property type="entry name" value="R3H domain"/>
    <property type="match status" value="1"/>
</dbReference>
<feature type="domain" description="R3H" evidence="8">
    <location>
        <begin position="178"/>
        <end position="244"/>
    </location>
</feature>
<feature type="region of interest" description="Disordered" evidence="7">
    <location>
        <begin position="65"/>
        <end position="85"/>
    </location>
</feature>
<evidence type="ECO:0000256" key="2">
    <source>
        <dbReference type="ARBA" id="ARBA00022884"/>
    </source>
</evidence>
<dbReference type="AlphaFoldDB" id="A0A419F873"/>
<sequence length="245" mass="27076">MVSIEVEGKTPEEAIQKALEVLDAPREKVKVEILEEGSKGLFGMIGSKQAKVKATLLEITEPDVGRSQASEFSPRPTVSATKPPRPITDARALAALGDTPGKETLEELLRLMGFKAEITQRLDGDKIILSVHAGEDSNILIGRRGKNLNGLQYVVNRICARKNENTQPVVIDIEGYRERREEALEALAQRLAAKAKSSHREVETEPLSAAERRLIHMALKDDAEVRTQSRGEGPYKNVVIRPRSR</sequence>
<dbReference type="Proteomes" id="UP000285961">
    <property type="component" value="Unassembled WGS sequence"/>
</dbReference>
<keyword evidence="5 6" id="KW-0961">Cell wall biogenesis/degradation</keyword>
<dbReference type="Gene3D" id="3.30.30.80">
    <property type="entry name" value="probable RNA-binding protein from clostridium symbiosum atcc 14940"/>
    <property type="match status" value="1"/>
</dbReference>
<feature type="region of interest" description="Jag_N domain" evidence="6">
    <location>
        <begin position="5"/>
        <end position="55"/>
    </location>
</feature>
<evidence type="ECO:0000259" key="8">
    <source>
        <dbReference type="PROSITE" id="PS51061"/>
    </source>
</evidence>
<dbReference type="GO" id="GO:0005737">
    <property type="term" value="C:cytoplasm"/>
    <property type="evidence" value="ECO:0007669"/>
    <property type="project" value="UniProtKB-SubCell"/>
</dbReference>
<dbReference type="GO" id="GO:0008360">
    <property type="term" value="P:regulation of cell shape"/>
    <property type="evidence" value="ECO:0007669"/>
    <property type="project" value="UniProtKB-KW"/>
</dbReference>
<dbReference type="InterPro" id="IPR034079">
    <property type="entry name" value="R3H_KhpB"/>
</dbReference>
<feature type="region of interest" description="Disordered" evidence="7">
    <location>
        <begin position="223"/>
        <end position="245"/>
    </location>
</feature>
<comment type="subcellular location">
    <subcellularLocation>
        <location evidence="6">Cytoplasm</location>
    </subcellularLocation>
</comment>
<keyword evidence="1 6" id="KW-0963">Cytoplasm</keyword>
<dbReference type="Pfam" id="PF01424">
    <property type="entry name" value="R3H"/>
    <property type="match status" value="1"/>
</dbReference>
<dbReference type="InterPro" id="IPR039247">
    <property type="entry name" value="KhpB"/>
</dbReference>
<evidence type="ECO:0000313" key="9">
    <source>
        <dbReference type="EMBL" id="RJP74624.1"/>
    </source>
</evidence>
<proteinExistence type="inferred from homology"/>
<dbReference type="PANTHER" id="PTHR35800">
    <property type="entry name" value="PROTEIN JAG"/>
    <property type="match status" value="1"/>
</dbReference>